<name>A0A4V1Q5J7_9AGAR</name>
<keyword evidence="2" id="KW-0472">Membrane</keyword>
<dbReference type="STRING" id="2316362.A0A4V1Q5J7"/>
<feature type="domain" description="ACB" evidence="3">
    <location>
        <begin position="1"/>
        <end position="38"/>
    </location>
</feature>
<dbReference type="GO" id="GO:0000062">
    <property type="term" value="F:fatty-acyl-CoA binding"/>
    <property type="evidence" value="ECO:0007669"/>
    <property type="project" value="InterPro"/>
</dbReference>
<evidence type="ECO:0000313" key="5">
    <source>
        <dbReference type="Proteomes" id="UP000290288"/>
    </source>
</evidence>
<protein>
    <recommendedName>
        <fullName evidence="3">ACB domain-containing protein</fullName>
    </recommendedName>
</protein>
<dbReference type="OrthoDB" id="346910at2759"/>
<accession>A0A4V1Q5J7</accession>
<proteinExistence type="predicted"/>
<dbReference type="InterPro" id="IPR035984">
    <property type="entry name" value="Acyl-CoA-binding_sf"/>
</dbReference>
<reference evidence="4 5" key="1">
    <citation type="submission" date="2019-01" db="EMBL/GenBank/DDBJ databases">
        <title>Draft genome sequence of Psathyrella aberdarensis IHI B618.</title>
        <authorList>
            <person name="Buettner E."/>
            <person name="Kellner H."/>
        </authorList>
    </citation>
    <scope>NUCLEOTIDE SEQUENCE [LARGE SCALE GENOMIC DNA]</scope>
    <source>
        <strain evidence="4 5">IHI B618</strain>
    </source>
</reference>
<dbReference type="EMBL" id="SDEE01000001">
    <property type="protein sequence ID" value="RXW25828.1"/>
    <property type="molecule type" value="Genomic_DNA"/>
</dbReference>
<evidence type="ECO:0000259" key="3">
    <source>
        <dbReference type="PROSITE" id="PS51228"/>
    </source>
</evidence>
<dbReference type="PROSITE" id="PS51228">
    <property type="entry name" value="ACB_2"/>
    <property type="match status" value="1"/>
</dbReference>
<feature type="transmembrane region" description="Helical" evidence="2">
    <location>
        <begin position="331"/>
        <end position="349"/>
    </location>
</feature>
<dbReference type="AlphaFoldDB" id="A0A4V1Q5J7"/>
<keyword evidence="2" id="KW-0812">Transmembrane</keyword>
<dbReference type="Proteomes" id="UP000290288">
    <property type="component" value="Unassembled WGS sequence"/>
</dbReference>
<comment type="caution">
    <text evidence="4">The sequence shown here is derived from an EMBL/GenBank/DDBJ whole genome shotgun (WGS) entry which is preliminary data.</text>
</comment>
<sequence length="385" mass="42936">MLGRAKWDAWAKHKDLDSFEAKWLYVEALLKVLRKYSDKTIARDLVAELESYGGDPSNLVMSRSFGRSSASETTGSTASDDGGDETDDAQRYNATRNVPRPQQEQEGEESGSEGEETDEDEARDLPPSRLPASYDNRPQSSLSSNRYRTPMAGSTLMSPPPDTRLPQTQPHPGFETPSAFAPPVSSSYPSHLAPNYTAHPDSFSPSPHSRFRGQYGHDRPPSRPTLEYAIENVQSHLAALTERIESLENRMLSRSRASVSPRGGGNSPRWFGNNGSPPEDPDAPRWDVNDLGLWSLVLNPLFRGMDHVRDWATFFARDENRSPARMIVRRLVLDVSFLVCVVAVIGAVWRRSGVRRREVKAALVVLWRALIGGSRRPRTMVDHAV</sequence>
<dbReference type="InterPro" id="IPR014352">
    <property type="entry name" value="FERM/acyl-CoA-bd_prot_sf"/>
</dbReference>
<evidence type="ECO:0000256" key="2">
    <source>
        <dbReference type="SAM" id="Phobius"/>
    </source>
</evidence>
<keyword evidence="5" id="KW-1185">Reference proteome</keyword>
<dbReference type="Gene3D" id="1.20.80.10">
    <property type="match status" value="1"/>
</dbReference>
<feature type="compositionally biased region" description="Acidic residues" evidence="1">
    <location>
        <begin position="105"/>
        <end position="122"/>
    </location>
</feature>
<dbReference type="InterPro" id="IPR000582">
    <property type="entry name" value="Acyl-CoA-binding_protein"/>
</dbReference>
<feature type="region of interest" description="Disordered" evidence="1">
    <location>
        <begin position="254"/>
        <end position="284"/>
    </location>
</feature>
<evidence type="ECO:0000313" key="4">
    <source>
        <dbReference type="EMBL" id="RXW25828.1"/>
    </source>
</evidence>
<feature type="compositionally biased region" description="Polar residues" evidence="1">
    <location>
        <begin position="136"/>
        <end position="147"/>
    </location>
</feature>
<keyword evidence="2" id="KW-1133">Transmembrane helix</keyword>
<feature type="region of interest" description="Disordered" evidence="1">
    <location>
        <begin position="52"/>
        <end position="224"/>
    </location>
</feature>
<gene>
    <name evidence="4" type="ORF">EST38_g44</name>
</gene>
<feature type="compositionally biased region" description="Low complexity" evidence="1">
    <location>
        <begin position="68"/>
        <end position="80"/>
    </location>
</feature>
<dbReference type="SUPFAM" id="SSF47027">
    <property type="entry name" value="Acyl-CoA binding protein"/>
    <property type="match status" value="1"/>
</dbReference>
<organism evidence="4 5">
    <name type="scientific">Candolleomyces aberdarensis</name>
    <dbReference type="NCBI Taxonomy" id="2316362"/>
    <lineage>
        <taxon>Eukaryota</taxon>
        <taxon>Fungi</taxon>
        <taxon>Dikarya</taxon>
        <taxon>Basidiomycota</taxon>
        <taxon>Agaricomycotina</taxon>
        <taxon>Agaricomycetes</taxon>
        <taxon>Agaricomycetidae</taxon>
        <taxon>Agaricales</taxon>
        <taxon>Agaricineae</taxon>
        <taxon>Psathyrellaceae</taxon>
        <taxon>Candolleomyces</taxon>
    </lineage>
</organism>
<evidence type="ECO:0000256" key="1">
    <source>
        <dbReference type="SAM" id="MobiDB-lite"/>
    </source>
</evidence>